<keyword evidence="8" id="KW-0547">Nucleotide-binding</keyword>
<evidence type="ECO:0000256" key="1">
    <source>
        <dbReference type="ARBA" id="ARBA00000085"/>
    </source>
</evidence>
<reference evidence="19 20" key="1">
    <citation type="submission" date="2016-11" db="EMBL/GenBank/DDBJ databases">
        <authorList>
            <person name="Varghese N."/>
            <person name="Submissions S."/>
        </authorList>
    </citation>
    <scope>NUCLEOTIDE SEQUENCE [LARGE SCALE GENOMIC DNA]</scope>
    <source>
        <strain evidence="19 20">DSM 17919</strain>
    </source>
</reference>
<dbReference type="InterPro" id="IPR011006">
    <property type="entry name" value="CheY-like_superfamily"/>
</dbReference>
<keyword evidence="13" id="KW-0472">Membrane</keyword>
<evidence type="ECO:0000256" key="12">
    <source>
        <dbReference type="ARBA" id="ARBA00023012"/>
    </source>
</evidence>
<keyword evidence="7" id="KW-0812">Transmembrane</keyword>
<evidence type="ECO:0000256" key="7">
    <source>
        <dbReference type="ARBA" id="ARBA00022692"/>
    </source>
</evidence>
<dbReference type="InterPro" id="IPR003594">
    <property type="entry name" value="HATPase_dom"/>
</dbReference>
<evidence type="ECO:0000256" key="8">
    <source>
        <dbReference type="ARBA" id="ARBA00022741"/>
    </source>
</evidence>
<gene>
    <name evidence="19" type="ORF">SAMN05660830_01294</name>
</gene>
<feature type="modified residue" description="4-aspartylphosphate" evidence="16">
    <location>
        <position position="55"/>
    </location>
</feature>
<evidence type="ECO:0000256" key="14">
    <source>
        <dbReference type="ARBA" id="ARBA00064003"/>
    </source>
</evidence>
<dbReference type="PROSITE" id="PS50110">
    <property type="entry name" value="RESPONSE_REGULATORY"/>
    <property type="match status" value="2"/>
</dbReference>
<comment type="caution">
    <text evidence="16">Lacks conserved residue(s) required for the propagation of feature annotation.</text>
</comment>
<dbReference type="InterPro" id="IPR036641">
    <property type="entry name" value="HPT_dom_sf"/>
</dbReference>
<dbReference type="SMART" id="SM00388">
    <property type="entry name" value="HisKA"/>
    <property type="match status" value="1"/>
</dbReference>
<dbReference type="SUPFAM" id="SSF47226">
    <property type="entry name" value="Histidine-containing phosphotransfer domain, HPT domain"/>
    <property type="match status" value="1"/>
</dbReference>
<protein>
    <recommendedName>
        <fullName evidence="15">Sensory/regulatory protein RpfC</fullName>
        <ecNumber evidence="3">2.7.13.3</ecNumber>
    </recommendedName>
</protein>
<keyword evidence="6" id="KW-0808">Transferase</keyword>
<dbReference type="CDD" id="cd17546">
    <property type="entry name" value="REC_hyHK_CKI1_RcsC-like"/>
    <property type="match status" value="1"/>
</dbReference>
<evidence type="ECO:0000259" key="17">
    <source>
        <dbReference type="PROSITE" id="PS50109"/>
    </source>
</evidence>
<evidence type="ECO:0000256" key="11">
    <source>
        <dbReference type="ARBA" id="ARBA00022989"/>
    </source>
</evidence>
<accession>A0A8G2C8V9</accession>
<feature type="domain" description="Histidine kinase" evidence="17">
    <location>
        <begin position="149"/>
        <end position="381"/>
    </location>
</feature>
<comment type="subcellular location">
    <subcellularLocation>
        <location evidence="2">Cell membrane</location>
        <topology evidence="2">Multi-pass membrane protein</topology>
    </subcellularLocation>
</comment>
<comment type="catalytic activity">
    <reaction evidence="1">
        <text>ATP + protein L-histidine = ADP + protein N-phospho-L-histidine.</text>
        <dbReference type="EC" id="2.7.13.3"/>
    </reaction>
</comment>
<evidence type="ECO:0000313" key="19">
    <source>
        <dbReference type="EMBL" id="SHI99172.1"/>
    </source>
</evidence>
<dbReference type="Gene3D" id="1.20.120.160">
    <property type="entry name" value="HPT domain"/>
    <property type="match status" value="1"/>
</dbReference>
<keyword evidence="5 16" id="KW-0597">Phosphoprotein</keyword>
<dbReference type="InterPro" id="IPR005467">
    <property type="entry name" value="His_kinase_dom"/>
</dbReference>
<dbReference type="PANTHER" id="PTHR45339:SF1">
    <property type="entry name" value="HYBRID SIGNAL TRANSDUCTION HISTIDINE KINASE J"/>
    <property type="match status" value="1"/>
</dbReference>
<comment type="caution">
    <text evidence="19">The sequence shown here is derived from an EMBL/GenBank/DDBJ whole genome shotgun (WGS) entry which is preliminary data.</text>
</comment>
<evidence type="ECO:0000256" key="9">
    <source>
        <dbReference type="ARBA" id="ARBA00022777"/>
    </source>
</evidence>
<sequence>MASISILVVDDERIVALDIKGTLETLGYNVCAVANTAESALKATEKNSPDLVLMDINLKGEMDGIAIAHVINAKHSIPVVFLTAYSDRDTFDRAKSSNPYGFILKPFDARKLHSAIEIALIKHSEEARLTEARHKAELENSAKSSFFANMSHEIRNSLNGIVGMTDLALETDLDHDQKEYMTTVLDSAENLLDILNDILDLSRIEARQMPLTPKRFNLENLISKIVRTHTPKAHKKKLTLSYDIPAFVPTLLKGDPTRLSQIITNLLSNAIKFTEQGGISLEISDLATLGAYSEQQHEPAPKYRMLLFSIRDTGVGLTEEEQNYIFEPYKQVLAEGKTPIRGTGLGLAICRDLVELMNGTIWVRSKPGAGSTFHFTAQFEHGELEENLSKPEMTPEFPPGLHVAIADNNVVGQKLLLELLEKKGFTCHVTSNGAELLELLASEPIDMVVTEIKLPFLTGLEAMRHIRSGTIPGTPTNLPIIAVTAFALKGDKERFIEAGMDGYVAKPIHTSEFYREIAKVLQPEELLAQPENELEETDMSQLLDVEGTLLRLEEDTDLICRLYSLFIDELAERLYGLRLFLQENAYSNTALHSQSFAAAAFNIGANSLGNALMQIYTAATHREQPTADQLQELETLSIKTKNEIMRNMEKLS</sequence>
<dbReference type="PRINTS" id="PR00344">
    <property type="entry name" value="BCTRLSENSOR"/>
</dbReference>
<keyword evidence="4" id="KW-1003">Cell membrane</keyword>
<dbReference type="InterPro" id="IPR036890">
    <property type="entry name" value="HATPase_C_sf"/>
</dbReference>
<dbReference type="RefSeq" id="WP_020000738.1">
    <property type="nucleotide sequence ID" value="NZ_CP192219.1"/>
</dbReference>
<dbReference type="InterPro" id="IPR001789">
    <property type="entry name" value="Sig_transdc_resp-reg_receiver"/>
</dbReference>
<dbReference type="Gene3D" id="3.40.50.2300">
    <property type="match status" value="2"/>
</dbReference>
<dbReference type="GO" id="GO:0005524">
    <property type="term" value="F:ATP binding"/>
    <property type="evidence" value="ECO:0007669"/>
    <property type="project" value="UniProtKB-KW"/>
</dbReference>
<dbReference type="CDD" id="cd00082">
    <property type="entry name" value="HisKA"/>
    <property type="match status" value="1"/>
</dbReference>
<evidence type="ECO:0000256" key="6">
    <source>
        <dbReference type="ARBA" id="ARBA00022679"/>
    </source>
</evidence>
<evidence type="ECO:0000256" key="16">
    <source>
        <dbReference type="PROSITE-ProRule" id="PRU00169"/>
    </source>
</evidence>
<dbReference type="GO" id="GO:0005886">
    <property type="term" value="C:plasma membrane"/>
    <property type="evidence" value="ECO:0007669"/>
    <property type="project" value="UniProtKB-SubCell"/>
</dbReference>
<dbReference type="Pfam" id="PF00072">
    <property type="entry name" value="Response_reg"/>
    <property type="match status" value="2"/>
</dbReference>
<evidence type="ECO:0000256" key="3">
    <source>
        <dbReference type="ARBA" id="ARBA00012438"/>
    </source>
</evidence>
<dbReference type="FunFam" id="1.10.287.130:FF:000002">
    <property type="entry name" value="Two-component osmosensing histidine kinase"/>
    <property type="match status" value="1"/>
</dbReference>
<keyword evidence="12" id="KW-0902">Two-component regulatory system</keyword>
<keyword evidence="11" id="KW-1133">Transmembrane helix</keyword>
<proteinExistence type="predicted"/>
<dbReference type="CDD" id="cd17534">
    <property type="entry name" value="REC_DC-like"/>
    <property type="match status" value="1"/>
</dbReference>
<comment type="subunit">
    <text evidence="14">At low DSF concentrations, interacts with RpfF.</text>
</comment>
<dbReference type="CDD" id="cd16922">
    <property type="entry name" value="HATPase_EvgS-ArcB-TorS-like"/>
    <property type="match status" value="1"/>
</dbReference>
<dbReference type="PANTHER" id="PTHR45339">
    <property type="entry name" value="HYBRID SIGNAL TRANSDUCTION HISTIDINE KINASE J"/>
    <property type="match status" value="1"/>
</dbReference>
<evidence type="ECO:0000256" key="5">
    <source>
        <dbReference type="ARBA" id="ARBA00022553"/>
    </source>
</evidence>
<evidence type="ECO:0000256" key="10">
    <source>
        <dbReference type="ARBA" id="ARBA00022840"/>
    </source>
</evidence>
<dbReference type="FunFam" id="3.30.565.10:FF:000010">
    <property type="entry name" value="Sensor histidine kinase RcsC"/>
    <property type="match status" value="1"/>
</dbReference>
<evidence type="ECO:0000256" key="13">
    <source>
        <dbReference type="ARBA" id="ARBA00023136"/>
    </source>
</evidence>
<dbReference type="SUPFAM" id="SSF47384">
    <property type="entry name" value="Homodimeric domain of signal transducing histidine kinase"/>
    <property type="match status" value="1"/>
</dbReference>
<dbReference type="InterPro" id="IPR036097">
    <property type="entry name" value="HisK_dim/P_sf"/>
</dbReference>
<dbReference type="AlphaFoldDB" id="A0A8G2C8V9"/>
<dbReference type="InterPro" id="IPR003661">
    <property type="entry name" value="HisK_dim/P_dom"/>
</dbReference>
<keyword evidence="10" id="KW-0067">ATP-binding</keyword>
<dbReference type="GO" id="GO:0000155">
    <property type="term" value="F:phosphorelay sensor kinase activity"/>
    <property type="evidence" value="ECO:0007669"/>
    <property type="project" value="InterPro"/>
</dbReference>
<evidence type="ECO:0000256" key="15">
    <source>
        <dbReference type="ARBA" id="ARBA00068150"/>
    </source>
</evidence>
<dbReference type="Pfam" id="PF02518">
    <property type="entry name" value="HATPase_c"/>
    <property type="match status" value="1"/>
</dbReference>
<dbReference type="Proteomes" id="UP000184001">
    <property type="component" value="Unassembled WGS sequence"/>
</dbReference>
<dbReference type="PROSITE" id="PS50109">
    <property type="entry name" value="HIS_KIN"/>
    <property type="match status" value="1"/>
</dbReference>
<dbReference type="SMART" id="SM00387">
    <property type="entry name" value="HATPase_c"/>
    <property type="match status" value="1"/>
</dbReference>
<dbReference type="SUPFAM" id="SSF55874">
    <property type="entry name" value="ATPase domain of HSP90 chaperone/DNA topoisomerase II/histidine kinase"/>
    <property type="match status" value="1"/>
</dbReference>
<name>A0A8G2C8V9_9BACT</name>
<evidence type="ECO:0000259" key="18">
    <source>
        <dbReference type="PROSITE" id="PS50110"/>
    </source>
</evidence>
<dbReference type="Gene3D" id="3.30.565.10">
    <property type="entry name" value="Histidine kinase-like ATPase, C-terminal domain"/>
    <property type="match status" value="1"/>
</dbReference>
<dbReference type="EMBL" id="FQZR01000003">
    <property type="protein sequence ID" value="SHI99172.1"/>
    <property type="molecule type" value="Genomic_DNA"/>
</dbReference>
<keyword evidence="9" id="KW-0418">Kinase</keyword>
<evidence type="ECO:0000256" key="2">
    <source>
        <dbReference type="ARBA" id="ARBA00004651"/>
    </source>
</evidence>
<dbReference type="Gene3D" id="1.10.287.130">
    <property type="match status" value="1"/>
</dbReference>
<evidence type="ECO:0000256" key="4">
    <source>
        <dbReference type="ARBA" id="ARBA00022475"/>
    </source>
</evidence>
<feature type="domain" description="Response regulatory" evidence="18">
    <location>
        <begin position="402"/>
        <end position="521"/>
    </location>
</feature>
<organism evidence="19 20">
    <name type="scientific">Halodesulfovibrio aestuarii</name>
    <dbReference type="NCBI Taxonomy" id="126333"/>
    <lineage>
        <taxon>Bacteria</taxon>
        <taxon>Pseudomonadati</taxon>
        <taxon>Thermodesulfobacteriota</taxon>
        <taxon>Desulfovibrionia</taxon>
        <taxon>Desulfovibrionales</taxon>
        <taxon>Desulfovibrionaceae</taxon>
        <taxon>Halodesulfovibrio</taxon>
    </lineage>
</organism>
<evidence type="ECO:0000313" key="20">
    <source>
        <dbReference type="Proteomes" id="UP000184001"/>
    </source>
</evidence>
<feature type="domain" description="Response regulatory" evidence="18">
    <location>
        <begin position="5"/>
        <end position="120"/>
    </location>
</feature>
<dbReference type="SMART" id="SM00448">
    <property type="entry name" value="REC"/>
    <property type="match status" value="2"/>
</dbReference>
<dbReference type="InterPro" id="IPR004358">
    <property type="entry name" value="Sig_transdc_His_kin-like_C"/>
</dbReference>
<dbReference type="SUPFAM" id="SSF52172">
    <property type="entry name" value="CheY-like"/>
    <property type="match status" value="2"/>
</dbReference>
<dbReference type="Pfam" id="PF00512">
    <property type="entry name" value="HisKA"/>
    <property type="match status" value="1"/>
</dbReference>
<dbReference type="EC" id="2.7.13.3" evidence="3"/>